<proteinExistence type="predicted"/>
<accession>A0A510XSR4</accession>
<dbReference type="EMBL" id="BJUM01000007">
    <property type="protein sequence ID" value="GEK54074.1"/>
    <property type="molecule type" value="Genomic_DNA"/>
</dbReference>
<dbReference type="RefSeq" id="WP_089348480.1">
    <property type="nucleotide sequence ID" value="NZ_BJUM01000007.1"/>
</dbReference>
<keyword evidence="2" id="KW-1185">Reference proteome</keyword>
<comment type="caution">
    <text evidence="1">The sequence shown here is derived from an EMBL/GenBank/DDBJ whole genome shotgun (WGS) entry which is preliminary data.</text>
</comment>
<dbReference type="AlphaFoldDB" id="A0A510XSR4"/>
<name>A0A510XSR4_9GAMM</name>
<dbReference type="Gene3D" id="3.30.110.70">
    <property type="entry name" value="Hypothetical protein apc22750. Chain B"/>
    <property type="match status" value="1"/>
</dbReference>
<protein>
    <recommendedName>
        <fullName evidence="3">Lipoprotein</fullName>
    </recommendedName>
</protein>
<sequence>MMRIIATISILTTLAGCSSGVTFHTNIDNDVLSQKVGEHVARGDLQQFYSDQEAHESGATLLGRVEGQICMSHDRNVEGTISDNRAKSNAIHELKNNVINRGANAFTINSCSKTATSYCHEAMLCSGQAYNY</sequence>
<gene>
    <name evidence="1" type="ORF">PES01_09190</name>
</gene>
<evidence type="ECO:0008006" key="3">
    <source>
        <dbReference type="Google" id="ProtNLM"/>
    </source>
</evidence>
<dbReference type="PROSITE" id="PS51257">
    <property type="entry name" value="PROKAR_LIPOPROTEIN"/>
    <property type="match status" value="1"/>
</dbReference>
<dbReference type="Proteomes" id="UP000321419">
    <property type="component" value="Unassembled WGS sequence"/>
</dbReference>
<dbReference type="OrthoDB" id="6302345at2"/>
<evidence type="ECO:0000313" key="1">
    <source>
        <dbReference type="EMBL" id="GEK54074.1"/>
    </source>
</evidence>
<evidence type="ECO:0000313" key="2">
    <source>
        <dbReference type="Proteomes" id="UP000321419"/>
    </source>
</evidence>
<reference evidence="1 2" key="1">
    <citation type="submission" date="2019-07" db="EMBL/GenBank/DDBJ databases">
        <title>Whole genome shotgun sequence of Pseudoalteromonas espejiana NBRC 102222.</title>
        <authorList>
            <person name="Hosoyama A."/>
            <person name="Uohara A."/>
            <person name="Ohji S."/>
            <person name="Ichikawa N."/>
        </authorList>
    </citation>
    <scope>NUCLEOTIDE SEQUENCE [LARGE SCALE GENOMIC DNA]</scope>
    <source>
        <strain evidence="1 2">NBRC 102222</strain>
    </source>
</reference>
<organism evidence="1 2">
    <name type="scientific">Pseudoalteromonas espejiana</name>
    <dbReference type="NCBI Taxonomy" id="28107"/>
    <lineage>
        <taxon>Bacteria</taxon>
        <taxon>Pseudomonadati</taxon>
        <taxon>Pseudomonadota</taxon>
        <taxon>Gammaproteobacteria</taxon>
        <taxon>Alteromonadales</taxon>
        <taxon>Pseudoalteromonadaceae</taxon>
        <taxon>Pseudoalteromonas</taxon>
    </lineage>
</organism>